<protein>
    <recommendedName>
        <fullName evidence="4">DUF748 domain-containing protein</fullName>
    </recommendedName>
</protein>
<evidence type="ECO:0000313" key="2">
    <source>
        <dbReference type="EMBL" id="BEQ15113.1"/>
    </source>
</evidence>
<dbReference type="KEGG" id="dmp:FAK_21790"/>
<dbReference type="Pfam" id="PF05359">
    <property type="entry name" value="DUF748"/>
    <property type="match status" value="2"/>
</dbReference>
<accession>A0AAU9EDC6</accession>
<dbReference type="InterPro" id="IPR036737">
    <property type="entry name" value="OmpA-like_sf"/>
</dbReference>
<sequence>MVLALVGLYAAAGFWGVPYLIKSKLPAMLKAQTGQSATLGEVRCNPFTLCLEADDFVLGPGQERPLASIKHLMINLEVASLWRWALICTEASLEEPFIKVVLSPEGDLNLARLAPAEAAPAAAKGDPFPFLLRKLNLLKGSLWFLREQKGAPGQLKVIPINLELQNLSTLKDLCGLPSDCGPFSLTAASSQDERLEWRGKLSLSPVASSGRVRLQNWKLATLYEVVPDIAKLAPPQGLLDFNASYEVSLSGGGVRLKLDPVQLKVRQVSLSPAQENLRLNLESLAAAGKLSLERPQDKYLLNLKGLQTSLRNLTLGLADQTPMLTLSGLEAGGVSLDLNRRLVEVESLKLNGGRALTVLDQQGKLNWSGLLAGQGGQEAAGEQGAQPEPGPGWSLRLKQASLENYGLAYKDQSGPQPKELELQQVRLGLDGLAWPLEQPCAFDLESDLASGGKLAAKGRLLSLAPDLEAEYQLEGMELKPLQPYLDLLAKARIAGGILSSQGKLALGQPAQGKKFTLEAGAAIDKLSLLEEGGQDELVGWDKLSTPQLRLQLEPGNLGVDRAELVGPRVKMVIGPQGQLNLLQAFKAPEEKEKAPATPKKEVRSAPEPPAFAFHLGVMHISKGQLDFSDLSLKPEFSSVVRDLRGSARDVGNVAASPMPLRLRGRVDRYGQANITGRLLPLSPTDRTQLKMEFENLDMHHLSPYAAKFAGWRIKEGKLYAQMDYRLEKQRLVGDNQVLIKDLVLGEKINEPGAPDLPLDLAVALLKDSEGRIKIALPVTGDLADPQVSVSGIIGEAIINLIVKIVTAPFTLLANLVGASDQALDQVDFDPGSHRVSPPEEEKLAKLAKAMQDRPQLKLGVAGGYNPGLDTPALQRRALVAQLGKMTGQNQAGRTSLRVSLSSASVSRALEALYLQRYSRAELNQLKKAVANSPDFSGKTPTDQELATAQTRAMFRAAVKKQPLGPEQIKNLAESRASAVAKMLTGRFGLAPDRLTVSAPVESQPTEDKNVPSPLSLVAEK</sequence>
<organism evidence="2 3">
    <name type="scientific">Desulfoferula mesophila</name>
    <dbReference type="NCBI Taxonomy" id="3058419"/>
    <lineage>
        <taxon>Bacteria</taxon>
        <taxon>Pseudomonadati</taxon>
        <taxon>Thermodesulfobacteriota</taxon>
        <taxon>Desulfarculia</taxon>
        <taxon>Desulfarculales</taxon>
        <taxon>Desulfarculaceae</taxon>
        <taxon>Desulfoferula</taxon>
    </lineage>
</organism>
<dbReference type="InterPro" id="IPR008023">
    <property type="entry name" value="DUF748"/>
</dbReference>
<keyword evidence="3" id="KW-1185">Reference proteome</keyword>
<dbReference type="PANTHER" id="PTHR30441:SF8">
    <property type="entry name" value="DUF748 DOMAIN-CONTAINING PROTEIN"/>
    <property type="match status" value="1"/>
</dbReference>
<reference evidence="3" key="1">
    <citation type="journal article" date="2023" name="Arch. Microbiol.">
        <title>Desulfoferula mesophilus gen. nov. sp. nov., a mesophilic sulfate-reducing bacterium isolated from a brackish lake sediment.</title>
        <authorList>
            <person name="Watanabe T."/>
            <person name="Yabe T."/>
            <person name="Tsuji J.M."/>
            <person name="Fukui M."/>
        </authorList>
    </citation>
    <scope>NUCLEOTIDE SEQUENCE [LARGE SCALE GENOMIC DNA]</scope>
    <source>
        <strain evidence="3">12FAK</strain>
    </source>
</reference>
<dbReference type="AlphaFoldDB" id="A0AAU9EDC6"/>
<dbReference type="Proteomes" id="UP001366166">
    <property type="component" value="Chromosome"/>
</dbReference>
<dbReference type="GO" id="GO:0090313">
    <property type="term" value="P:regulation of protein targeting to membrane"/>
    <property type="evidence" value="ECO:0007669"/>
    <property type="project" value="TreeGrafter"/>
</dbReference>
<evidence type="ECO:0000256" key="1">
    <source>
        <dbReference type="SAM" id="MobiDB-lite"/>
    </source>
</evidence>
<evidence type="ECO:0000313" key="3">
    <source>
        <dbReference type="Proteomes" id="UP001366166"/>
    </source>
</evidence>
<name>A0AAU9EDC6_9BACT</name>
<dbReference type="Gene3D" id="3.30.1330.60">
    <property type="entry name" value="OmpA-like domain"/>
    <property type="match status" value="1"/>
</dbReference>
<gene>
    <name evidence="2" type="ORF">FAK_21790</name>
</gene>
<dbReference type="PANTHER" id="PTHR30441">
    <property type="entry name" value="DUF748 DOMAIN-CONTAINING PROTEIN"/>
    <property type="match status" value="1"/>
</dbReference>
<proteinExistence type="predicted"/>
<feature type="region of interest" description="Disordered" evidence="1">
    <location>
        <begin position="996"/>
        <end position="1020"/>
    </location>
</feature>
<evidence type="ECO:0008006" key="4">
    <source>
        <dbReference type="Google" id="ProtNLM"/>
    </source>
</evidence>
<dbReference type="EMBL" id="AP028679">
    <property type="protein sequence ID" value="BEQ15113.1"/>
    <property type="molecule type" value="Genomic_DNA"/>
</dbReference>
<dbReference type="InterPro" id="IPR052894">
    <property type="entry name" value="AsmA-related"/>
</dbReference>
<dbReference type="GO" id="GO:0005886">
    <property type="term" value="C:plasma membrane"/>
    <property type="evidence" value="ECO:0007669"/>
    <property type="project" value="TreeGrafter"/>
</dbReference>